<dbReference type="CDD" id="cd04661">
    <property type="entry name" value="NUDIX_MRP_L46"/>
    <property type="match status" value="1"/>
</dbReference>
<dbReference type="EMBL" id="MU842836">
    <property type="protein sequence ID" value="KAK2031805.1"/>
    <property type="molecule type" value="Genomic_DNA"/>
</dbReference>
<evidence type="ECO:0000256" key="1">
    <source>
        <dbReference type="ARBA" id="ARBA00004173"/>
    </source>
</evidence>
<dbReference type="PANTHER" id="PTHR13124">
    <property type="entry name" value="39S RIBOSOMAL PROTEIN L46, MITOCHONDRIAL PRECURSOR-RELATED"/>
    <property type="match status" value="1"/>
</dbReference>
<evidence type="ECO:0000256" key="2">
    <source>
        <dbReference type="ARBA" id="ARBA00009070"/>
    </source>
</evidence>
<dbReference type="GO" id="GO:0005762">
    <property type="term" value="C:mitochondrial large ribosomal subunit"/>
    <property type="evidence" value="ECO:0007669"/>
    <property type="project" value="TreeGrafter"/>
</dbReference>
<accession>A0AAD9HME9</accession>
<dbReference type="FunFam" id="3.90.79.10:FF:000018">
    <property type="entry name" value="39S ribosomal protein L46, mitochondrial"/>
    <property type="match status" value="1"/>
</dbReference>
<dbReference type="Proteomes" id="UP001232148">
    <property type="component" value="Unassembled WGS sequence"/>
</dbReference>
<evidence type="ECO:0000259" key="9">
    <source>
        <dbReference type="PROSITE" id="PS51462"/>
    </source>
</evidence>
<dbReference type="Gene3D" id="3.90.79.10">
    <property type="entry name" value="Nucleoside Triphosphate Pyrophosphohydrolase"/>
    <property type="match status" value="1"/>
</dbReference>
<evidence type="ECO:0000256" key="7">
    <source>
        <dbReference type="ARBA" id="ARBA00035190"/>
    </source>
</evidence>
<comment type="similarity">
    <text evidence="2">Belongs to the mitochondrion-specific ribosomal protein mL46 family.</text>
</comment>
<dbReference type="Pfam" id="PF11788">
    <property type="entry name" value="MRP-L46"/>
    <property type="match status" value="1"/>
</dbReference>
<keyword evidence="6" id="KW-0687">Ribonucleoprotein</keyword>
<feature type="domain" description="Nudix hydrolase" evidence="9">
    <location>
        <begin position="208"/>
        <end position="350"/>
    </location>
</feature>
<evidence type="ECO:0000256" key="6">
    <source>
        <dbReference type="ARBA" id="ARBA00023274"/>
    </source>
</evidence>
<dbReference type="GO" id="GO:0005743">
    <property type="term" value="C:mitochondrial inner membrane"/>
    <property type="evidence" value="ECO:0007669"/>
    <property type="project" value="UniProtKB-ARBA"/>
</dbReference>
<comment type="caution">
    <text evidence="10">The sequence shown here is derived from an EMBL/GenBank/DDBJ whole genome shotgun (WGS) entry which is preliminary data.</text>
</comment>
<keyword evidence="4" id="KW-0689">Ribosomal protein</keyword>
<dbReference type="InterPro" id="IPR021757">
    <property type="entry name" value="Ribosomal_mL46_N"/>
</dbReference>
<dbReference type="InterPro" id="IPR040008">
    <property type="entry name" value="Ribosomal_mL46"/>
</dbReference>
<dbReference type="PANTHER" id="PTHR13124:SF12">
    <property type="entry name" value="LARGE RIBOSOMAL SUBUNIT PROTEIN ML46"/>
    <property type="match status" value="1"/>
</dbReference>
<dbReference type="PROSITE" id="PS51462">
    <property type="entry name" value="NUDIX"/>
    <property type="match status" value="1"/>
</dbReference>
<evidence type="ECO:0000256" key="8">
    <source>
        <dbReference type="SAM" id="MobiDB-lite"/>
    </source>
</evidence>
<dbReference type="InterPro" id="IPR015797">
    <property type="entry name" value="NUDIX_hydrolase-like_dom_sf"/>
</dbReference>
<proteinExistence type="inferred from homology"/>
<dbReference type="InterPro" id="IPR033650">
    <property type="entry name" value="Ribosomal_mL46_NUDIX"/>
</dbReference>
<reference evidence="10" key="1">
    <citation type="submission" date="2021-06" db="EMBL/GenBank/DDBJ databases">
        <title>Comparative genomics, transcriptomics and evolutionary studies reveal genomic signatures of adaptation to plant cell wall in hemibiotrophic fungi.</title>
        <authorList>
            <consortium name="DOE Joint Genome Institute"/>
            <person name="Baroncelli R."/>
            <person name="Diaz J.F."/>
            <person name="Benocci T."/>
            <person name="Peng M."/>
            <person name="Battaglia E."/>
            <person name="Haridas S."/>
            <person name="Andreopoulos W."/>
            <person name="Labutti K."/>
            <person name="Pangilinan J."/>
            <person name="Floch G.L."/>
            <person name="Makela M.R."/>
            <person name="Henrissat B."/>
            <person name="Grigoriev I.V."/>
            <person name="Crouch J.A."/>
            <person name="De Vries R.P."/>
            <person name="Sukno S.A."/>
            <person name="Thon M.R."/>
        </authorList>
    </citation>
    <scope>NUCLEOTIDE SEQUENCE</scope>
    <source>
        <strain evidence="10">MAFF235873</strain>
    </source>
</reference>
<name>A0AAD9HME9_9PEZI</name>
<dbReference type="InterPro" id="IPR000086">
    <property type="entry name" value="NUDIX_hydrolase_dom"/>
</dbReference>
<evidence type="ECO:0000313" key="10">
    <source>
        <dbReference type="EMBL" id="KAK2031805.1"/>
    </source>
</evidence>
<gene>
    <name evidence="10" type="ORF">LX32DRAFT_636834</name>
</gene>
<dbReference type="AlphaFoldDB" id="A0AAD9HME9"/>
<keyword evidence="11" id="KW-1185">Reference proteome</keyword>
<evidence type="ECO:0000313" key="11">
    <source>
        <dbReference type="Proteomes" id="UP001232148"/>
    </source>
</evidence>
<feature type="region of interest" description="Disordered" evidence="8">
    <location>
        <begin position="39"/>
        <end position="67"/>
    </location>
</feature>
<evidence type="ECO:0000256" key="4">
    <source>
        <dbReference type="ARBA" id="ARBA00022980"/>
    </source>
</evidence>
<dbReference type="GO" id="GO:0003735">
    <property type="term" value="F:structural constituent of ribosome"/>
    <property type="evidence" value="ECO:0007669"/>
    <property type="project" value="InterPro"/>
</dbReference>
<dbReference type="SUPFAM" id="SSF55811">
    <property type="entry name" value="Nudix"/>
    <property type="match status" value="1"/>
</dbReference>
<evidence type="ECO:0000256" key="5">
    <source>
        <dbReference type="ARBA" id="ARBA00023128"/>
    </source>
</evidence>
<feature type="compositionally biased region" description="Low complexity" evidence="8">
    <location>
        <begin position="39"/>
        <end position="57"/>
    </location>
</feature>
<keyword evidence="3" id="KW-0809">Transit peptide</keyword>
<feature type="compositionally biased region" description="Pro residues" evidence="8">
    <location>
        <begin position="58"/>
        <end position="67"/>
    </location>
</feature>
<protein>
    <recommendedName>
        <fullName evidence="7">Large ribosomal subunit protein mL46</fullName>
    </recommendedName>
</protein>
<keyword evidence="5" id="KW-0496">Mitochondrion</keyword>
<organism evidence="10 11">
    <name type="scientific">Colletotrichum zoysiae</name>
    <dbReference type="NCBI Taxonomy" id="1216348"/>
    <lineage>
        <taxon>Eukaryota</taxon>
        <taxon>Fungi</taxon>
        <taxon>Dikarya</taxon>
        <taxon>Ascomycota</taxon>
        <taxon>Pezizomycotina</taxon>
        <taxon>Sordariomycetes</taxon>
        <taxon>Hypocreomycetidae</taxon>
        <taxon>Glomerellales</taxon>
        <taxon>Glomerellaceae</taxon>
        <taxon>Colletotrichum</taxon>
        <taxon>Colletotrichum graminicola species complex</taxon>
    </lineage>
</organism>
<evidence type="ECO:0000256" key="3">
    <source>
        <dbReference type="ARBA" id="ARBA00022946"/>
    </source>
</evidence>
<comment type="subcellular location">
    <subcellularLocation>
        <location evidence="1">Mitochondrion</location>
    </subcellularLocation>
</comment>
<sequence>MTAASRGAFAALGRIRPTPRVCRQCARVQIRAPAPSRAYSGAAAAASTTTDPTTTTTAPPPNVGIPPEPKTARQAGANYHIKAGVILTRAPLLTRPLTAFEQAYFFYQKRLNERLALPFITSVYFKPDTPALIDWNMKVKDRQGTVAKEIGVYNGKASRAWDDELMVGDGLSNHDTTIDLLLKDSVMRVSDDAEIIPEEDRAPPEALAPRVSEADLKRDTTRLDRAMDRTVYLVVKKESKDGAKWEFPAAGMSTEENLHEAAQRILDETAGVNMNTWMVGRVPVAAYVKKPTATEGKGQKTFFLKARIMAGQADLSACKHQYKEFKWLTREELREVLEPGYYRSVRNMMADR</sequence>